<name>A0A922MEL5_SPOEX</name>
<reference evidence="2" key="1">
    <citation type="journal article" date="2021" name="G3 (Bethesda)">
        <title>Genome and transcriptome analysis of the beet armyworm Spodoptera exigua reveals targets for pest control. .</title>
        <authorList>
            <person name="Simon S."/>
            <person name="Breeschoten T."/>
            <person name="Jansen H.J."/>
            <person name="Dirks R.P."/>
            <person name="Schranz M.E."/>
            <person name="Ros V.I.D."/>
        </authorList>
    </citation>
    <scope>NUCLEOTIDE SEQUENCE</scope>
    <source>
        <strain evidence="2">TB_SE_WUR_2020</strain>
    </source>
</reference>
<evidence type="ECO:0000313" key="2">
    <source>
        <dbReference type="EMBL" id="KAH9635487.1"/>
    </source>
</evidence>
<feature type="compositionally biased region" description="Basic and acidic residues" evidence="1">
    <location>
        <begin position="61"/>
        <end position="85"/>
    </location>
</feature>
<protein>
    <submittedName>
        <fullName evidence="2">Uncharacterized protein</fullName>
    </submittedName>
</protein>
<evidence type="ECO:0000313" key="3">
    <source>
        <dbReference type="Proteomes" id="UP000814243"/>
    </source>
</evidence>
<dbReference type="EMBL" id="JACEFF010000548">
    <property type="protein sequence ID" value="KAH9635487.1"/>
    <property type="molecule type" value="Genomic_DNA"/>
</dbReference>
<sequence>MAVNFAVGAESAQLELGADSGDAARAQKAMLRWDRKRKKMVHVDPVSSEFRPHWVKHNERVAKKSAEAKSKEFKNKQQIVKERIRKEKIKQKLKYKNNKKKKRK</sequence>
<gene>
    <name evidence="2" type="ORF">HF086_015487</name>
</gene>
<organism evidence="2 3">
    <name type="scientific">Spodoptera exigua</name>
    <name type="common">Beet armyworm</name>
    <name type="synonym">Noctua fulgens</name>
    <dbReference type="NCBI Taxonomy" id="7107"/>
    <lineage>
        <taxon>Eukaryota</taxon>
        <taxon>Metazoa</taxon>
        <taxon>Ecdysozoa</taxon>
        <taxon>Arthropoda</taxon>
        <taxon>Hexapoda</taxon>
        <taxon>Insecta</taxon>
        <taxon>Pterygota</taxon>
        <taxon>Neoptera</taxon>
        <taxon>Endopterygota</taxon>
        <taxon>Lepidoptera</taxon>
        <taxon>Glossata</taxon>
        <taxon>Ditrysia</taxon>
        <taxon>Noctuoidea</taxon>
        <taxon>Noctuidae</taxon>
        <taxon>Amphipyrinae</taxon>
        <taxon>Spodoptera</taxon>
    </lineage>
</organism>
<accession>A0A922MEL5</accession>
<dbReference type="AlphaFoldDB" id="A0A922MEL5"/>
<feature type="region of interest" description="Disordered" evidence="1">
    <location>
        <begin position="61"/>
        <end position="104"/>
    </location>
</feature>
<feature type="compositionally biased region" description="Basic residues" evidence="1">
    <location>
        <begin position="86"/>
        <end position="104"/>
    </location>
</feature>
<dbReference type="Proteomes" id="UP000814243">
    <property type="component" value="Unassembled WGS sequence"/>
</dbReference>
<proteinExistence type="predicted"/>
<comment type="caution">
    <text evidence="2">The sequence shown here is derived from an EMBL/GenBank/DDBJ whole genome shotgun (WGS) entry which is preliminary data.</text>
</comment>
<evidence type="ECO:0000256" key="1">
    <source>
        <dbReference type="SAM" id="MobiDB-lite"/>
    </source>
</evidence>